<dbReference type="PROSITE" id="PS50302">
    <property type="entry name" value="PUM"/>
    <property type="match status" value="2"/>
</dbReference>
<keyword evidence="2" id="KW-0810">Translation regulation</keyword>
<keyword evidence="1" id="KW-0677">Repeat</keyword>
<dbReference type="InterPro" id="IPR001313">
    <property type="entry name" value="Pumilio_RNA-bd_rpt"/>
</dbReference>
<dbReference type="InterPro" id="IPR016024">
    <property type="entry name" value="ARM-type_fold"/>
</dbReference>
<dbReference type="PANTHER" id="PTHR12537">
    <property type="entry name" value="RNA BINDING PROTEIN PUMILIO-RELATED"/>
    <property type="match status" value="1"/>
</dbReference>
<dbReference type="PANTHER" id="PTHR12537:SF135">
    <property type="entry name" value="PUM-HD DOMAIN-CONTAINING PROTEIN"/>
    <property type="match status" value="1"/>
</dbReference>
<dbReference type="EnsemblPlants" id="EMT30103">
    <property type="protein sequence ID" value="EMT30103"/>
    <property type="gene ID" value="F775_01660"/>
</dbReference>
<dbReference type="InterPro" id="IPR011989">
    <property type="entry name" value="ARM-like"/>
</dbReference>
<dbReference type="PROSITE" id="PS50303">
    <property type="entry name" value="PUM_HD"/>
    <property type="match status" value="1"/>
</dbReference>
<organism evidence="3">
    <name type="scientific">Aegilops tauschii</name>
    <name type="common">Tausch's goatgrass</name>
    <name type="synonym">Aegilops squarrosa</name>
    <dbReference type="NCBI Taxonomy" id="37682"/>
    <lineage>
        <taxon>Eukaryota</taxon>
        <taxon>Viridiplantae</taxon>
        <taxon>Streptophyta</taxon>
        <taxon>Embryophyta</taxon>
        <taxon>Tracheophyta</taxon>
        <taxon>Spermatophyta</taxon>
        <taxon>Magnoliopsida</taxon>
        <taxon>Liliopsida</taxon>
        <taxon>Poales</taxon>
        <taxon>Poaceae</taxon>
        <taxon>BOP clade</taxon>
        <taxon>Pooideae</taxon>
        <taxon>Triticodae</taxon>
        <taxon>Triticeae</taxon>
        <taxon>Triticinae</taxon>
        <taxon>Aegilops</taxon>
    </lineage>
</organism>
<evidence type="ECO:0000256" key="2">
    <source>
        <dbReference type="ARBA" id="ARBA00022845"/>
    </source>
</evidence>
<dbReference type="GO" id="GO:0005737">
    <property type="term" value="C:cytoplasm"/>
    <property type="evidence" value="ECO:0007669"/>
    <property type="project" value="TreeGrafter"/>
</dbReference>
<dbReference type="GO" id="GO:0003729">
    <property type="term" value="F:mRNA binding"/>
    <property type="evidence" value="ECO:0007669"/>
    <property type="project" value="TreeGrafter"/>
</dbReference>
<dbReference type="Pfam" id="PF00806">
    <property type="entry name" value="PUF"/>
    <property type="match status" value="3"/>
</dbReference>
<evidence type="ECO:0000313" key="3">
    <source>
        <dbReference type="EnsemblPlants" id="EMT30103"/>
    </source>
</evidence>
<name>M8C7Q1_AEGTA</name>
<reference evidence="3" key="1">
    <citation type="submission" date="2015-06" db="UniProtKB">
        <authorList>
            <consortium name="EnsemblPlants"/>
        </authorList>
    </citation>
    <scope>IDENTIFICATION</scope>
</reference>
<accession>M8C7Q1</accession>
<dbReference type="SMART" id="SM00025">
    <property type="entry name" value="Pumilio"/>
    <property type="match status" value="3"/>
</dbReference>
<sequence>MPLTGFPWARPLPFDQVKRAAFSQEWASIGPCHVSTYHSRLLSNEWMTSVPTKMLEFCKDPQIMDRFITEILDCVKELFVDPYGNYVVQYIVEHGGPHHRQIIMLRFAGSIVQMSHQKHSSKVIEKCLMYASYHDCKLVINEILFAGGGQTADHLMGMIIHQYSNCMVWQMIDVVNDRQFNVIVDVLRCNRDTLVMYAHGRQVIAQVERLLNGMAPSPNSFGS</sequence>
<dbReference type="AlphaFoldDB" id="M8C7Q1"/>
<dbReference type="Gene3D" id="1.25.10.10">
    <property type="entry name" value="Leucine-rich Repeat Variant"/>
    <property type="match status" value="1"/>
</dbReference>
<evidence type="ECO:0000256" key="1">
    <source>
        <dbReference type="ARBA" id="ARBA00022737"/>
    </source>
</evidence>
<protein>
    <submittedName>
        <fullName evidence="3">Pumilio-like protein</fullName>
    </submittedName>
</protein>
<dbReference type="SUPFAM" id="SSF48371">
    <property type="entry name" value="ARM repeat"/>
    <property type="match status" value="1"/>
</dbReference>
<proteinExistence type="predicted"/>
<dbReference type="InterPro" id="IPR033133">
    <property type="entry name" value="PUM-HD"/>
</dbReference>
<dbReference type="GO" id="GO:0006417">
    <property type="term" value="P:regulation of translation"/>
    <property type="evidence" value="ECO:0007669"/>
    <property type="project" value="UniProtKB-KW"/>
</dbReference>